<organism evidence="2 3">
    <name type="scientific">Angustibacter luteus</name>
    <dbReference type="NCBI Taxonomy" id="658456"/>
    <lineage>
        <taxon>Bacteria</taxon>
        <taxon>Bacillati</taxon>
        <taxon>Actinomycetota</taxon>
        <taxon>Actinomycetes</taxon>
        <taxon>Kineosporiales</taxon>
        <taxon>Kineosporiaceae</taxon>
    </lineage>
</organism>
<reference evidence="3" key="1">
    <citation type="journal article" date="2019" name="Int. J. Syst. Evol. Microbiol.">
        <title>The Global Catalogue of Microorganisms (GCM) 10K type strain sequencing project: providing services to taxonomists for standard genome sequencing and annotation.</title>
        <authorList>
            <consortium name="The Broad Institute Genomics Platform"/>
            <consortium name="The Broad Institute Genome Sequencing Center for Infectious Disease"/>
            <person name="Wu L."/>
            <person name="Ma J."/>
        </authorList>
    </citation>
    <scope>NUCLEOTIDE SEQUENCE [LARGE SCALE GENOMIC DNA]</scope>
    <source>
        <strain evidence="3">KACC 14249</strain>
    </source>
</reference>
<sequence>MSSAARPPRQARLVLLDVGGDPVGRLGPVEVASPWWPDVEPLVHAVREQHGLDVLVLRVLAPAADDGSREPVGGAVTYLAQSTRALTAEELAGLEPPPAAVLGDALDDHPLRAPWARPGGPTSILTWADDVLSRAGTPRTAPAEQVKTWNLSSILRLPTARGPVWCKSAPPFFAHEGAIIAAVAARHPRLVPHLLAADPATGTVLMADVPGEDQWSAGPARLADMVEAVVDLQDEWVGRADELLALRLPDWRGPALAGALSALLARDDVRDRLEPRELDGVDGLAARLPALVAELDACGLGDTLVHGDLHAGNWRYGPGGLLLLDWGDSGVGHPLLDLPAFLERLPGDQQDAVRAGWVRQWRARRPDADVERAIALVPPLAALRQALIYRTFLDRIEPDERIYHRDDPPVWIRRALQLSATD</sequence>
<name>A0ABW1JBI0_9ACTN</name>
<proteinExistence type="predicted"/>
<dbReference type="Pfam" id="PF01636">
    <property type="entry name" value="APH"/>
    <property type="match status" value="1"/>
</dbReference>
<dbReference type="SUPFAM" id="SSF56112">
    <property type="entry name" value="Protein kinase-like (PK-like)"/>
    <property type="match status" value="1"/>
</dbReference>
<gene>
    <name evidence="2" type="ORF">ACFQDO_05835</name>
</gene>
<dbReference type="InterPro" id="IPR002575">
    <property type="entry name" value="Aminoglycoside_PTrfase"/>
</dbReference>
<accession>A0ABW1JBI0</accession>
<dbReference type="InterPro" id="IPR011009">
    <property type="entry name" value="Kinase-like_dom_sf"/>
</dbReference>
<comment type="caution">
    <text evidence="2">The sequence shown here is derived from an EMBL/GenBank/DDBJ whole genome shotgun (WGS) entry which is preliminary data.</text>
</comment>
<protein>
    <submittedName>
        <fullName evidence="2">Phosphotransferase</fullName>
    </submittedName>
</protein>
<dbReference type="EMBL" id="JBHSRD010000003">
    <property type="protein sequence ID" value="MFC6006647.1"/>
    <property type="molecule type" value="Genomic_DNA"/>
</dbReference>
<dbReference type="Proteomes" id="UP001596189">
    <property type="component" value="Unassembled WGS sequence"/>
</dbReference>
<evidence type="ECO:0000313" key="3">
    <source>
        <dbReference type="Proteomes" id="UP001596189"/>
    </source>
</evidence>
<dbReference type="RefSeq" id="WP_345718125.1">
    <property type="nucleotide sequence ID" value="NZ_BAABFP010000008.1"/>
</dbReference>
<evidence type="ECO:0000259" key="1">
    <source>
        <dbReference type="Pfam" id="PF01636"/>
    </source>
</evidence>
<dbReference type="Gene3D" id="3.90.1200.10">
    <property type="match status" value="1"/>
</dbReference>
<evidence type="ECO:0000313" key="2">
    <source>
        <dbReference type="EMBL" id="MFC6006647.1"/>
    </source>
</evidence>
<keyword evidence="3" id="KW-1185">Reference proteome</keyword>
<feature type="domain" description="Aminoglycoside phosphotransferase" evidence="1">
    <location>
        <begin position="171"/>
        <end position="366"/>
    </location>
</feature>